<gene>
    <name evidence="1" type="ORF">AAHA92_29313</name>
</gene>
<sequence length="99" mass="11605">MYIGNGIALQTLGGIHSTTVASLIAQRFRRSKCSITYFRICVSIVGFLPFRMVESRLQESRRRKRQERRNPRRFKEDLSLSCLKNWSYISSMLLLENCN</sequence>
<keyword evidence="2" id="KW-1185">Reference proteome</keyword>
<accession>A0ABD1G0K3</accession>
<comment type="caution">
    <text evidence="1">The sequence shown here is derived from an EMBL/GenBank/DDBJ whole genome shotgun (WGS) entry which is preliminary data.</text>
</comment>
<name>A0ABD1G0K3_SALDI</name>
<dbReference type="AlphaFoldDB" id="A0ABD1G0K3"/>
<dbReference type="EMBL" id="JBEAFC010000011">
    <property type="protein sequence ID" value="KAL1536709.1"/>
    <property type="molecule type" value="Genomic_DNA"/>
</dbReference>
<evidence type="ECO:0000313" key="1">
    <source>
        <dbReference type="EMBL" id="KAL1536709.1"/>
    </source>
</evidence>
<evidence type="ECO:0000313" key="2">
    <source>
        <dbReference type="Proteomes" id="UP001567538"/>
    </source>
</evidence>
<dbReference type="Proteomes" id="UP001567538">
    <property type="component" value="Unassembled WGS sequence"/>
</dbReference>
<organism evidence="1 2">
    <name type="scientific">Salvia divinorum</name>
    <name type="common">Maria pastora</name>
    <name type="synonym">Diviner's sage</name>
    <dbReference type="NCBI Taxonomy" id="28513"/>
    <lineage>
        <taxon>Eukaryota</taxon>
        <taxon>Viridiplantae</taxon>
        <taxon>Streptophyta</taxon>
        <taxon>Embryophyta</taxon>
        <taxon>Tracheophyta</taxon>
        <taxon>Spermatophyta</taxon>
        <taxon>Magnoliopsida</taxon>
        <taxon>eudicotyledons</taxon>
        <taxon>Gunneridae</taxon>
        <taxon>Pentapetalae</taxon>
        <taxon>asterids</taxon>
        <taxon>lamiids</taxon>
        <taxon>Lamiales</taxon>
        <taxon>Lamiaceae</taxon>
        <taxon>Nepetoideae</taxon>
        <taxon>Mentheae</taxon>
        <taxon>Salviinae</taxon>
        <taxon>Salvia</taxon>
        <taxon>Salvia subgen. Calosphace</taxon>
    </lineage>
</organism>
<reference evidence="1 2" key="1">
    <citation type="submission" date="2024-06" db="EMBL/GenBank/DDBJ databases">
        <title>A chromosome level genome sequence of Diviner's sage (Salvia divinorum).</title>
        <authorList>
            <person name="Ford S.A."/>
            <person name="Ro D.-K."/>
            <person name="Ness R.W."/>
            <person name="Phillips M.A."/>
        </authorList>
    </citation>
    <scope>NUCLEOTIDE SEQUENCE [LARGE SCALE GENOMIC DNA]</scope>
    <source>
        <strain evidence="1">SAF-2024a</strain>
        <tissue evidence="1">Leaf</tissue>
    </source>
</reference>
<proteinExistence type="predicted"/>
<protein>
    <submittedName>
        <fullName evidence="1">Uncharacterized protein</fullName>
    </submittedName>
</protein>